<dbReference type="Proteomes" id="UP000076863">
    <property type="component" value="Unassembled WGS sequence"/>
</dbReference>
<keyword evidence="6" id="KW-1185">Reference proteome</keyword>
<evidence type="ECO:0000256" key="4">
    <source>
        <dbReference type="ARBA" id="ARBA00023453"/>
    </source>
</evidence>
<dbReference type="SUPFAM" id="SSF53335">
    <property type="entry name" value="S-adenosyl-L-methionine-dependent methyltransferases"/>
    <property type="match status" value="1"/>
</dbReference>
<keyword evidence="2 5" id="KW-0808">Transferase</keyword>
<dbReference type="PROSITE" id="PS51682">
    <property type="entry name" value="SAM_OMT_I"/>
    <property type="match status" value="1"/>
</dbReference>
<dbReference type="CDD" id="cd02440">
    <property type="entry name" value="AdoMet_MTases"/>
    <property type="match status" value="1"/>
</dbReference>
<keyword evidence="1 5" id="KW-0489">Methyltransferase</keyword>
<dbReference type="OrthoDB" id="10251242at2759"/>
<dbReference type="Pfam" id="PF01596">
    <property type="entry name" value="Methyltransf_3"/>
    <property type="match status" value="1"/>
</dbReference>
<evidence type="ECO:0000256" key="2">
    <source>
        <dbReference type="ARBA" id="ARBA00022679"/>
    </source>
</evidence>
<evidence type="ECO:0000313" key="6">
    <source>
        <dbReference type="Proteomes" id="UP000076863"/>
    </source>
</evidence>
<dbReference type="PANTHER" id="PTHR10509:SF14">
    <property type="entry name" value="CAFFEOYL-COA O-METHYLTRANSFERASE 3-RELATED"/>
    <property type="match status" value="1"/>
</dbReference>
<organism evidence="5 6">
    <name type="scientific">Beauveria brongniartii RCEF 3172</name>
    <dbReference type="NCBI Taxonomy" id="1081107"/>
    <lineage>
        <taxon>Eukaryota</taxon>
        <taxon>Fungi</taxon>
        <taxon>Dikarya</taxon>
        <taxon>Ascomycota</taxon>
        <taxon>Pezizomycotina</taxon>
        <taxon>Sordariomycetes</taxon>
        <taxon>Hypocreomycetidae</taxon>
        <taxon>Hypocreales</taxon>
        <taxon>Cordycipitaceae</taxon>
        <taxon>Beauveria</taxon>
        <taxon>Beauveria brongniartii</taxon>
    </lineage>
</organism>
<comment type="caution">
    <text evidence="5">The sequence shown here is derived from an EMBL/GenBank/DDBJ whole genome shotgun (WGS) entry which is preliminary data.</text>
</comment>
<proteinExistence type="inferred from homology"/>
<comment type="similarity">
    <text evidence="4">Belongs to the class I-like SAM-binding methyltransferase superfamily. Cation-dependent O-methyltransferase family.</text>
</comment>
<dbReference type="EMBL" id="AZHA01000001">
    <property type="protein sequence ID" value="OAA52642.1"/>
    <property type="molecule type" value="Genomic_DNA"/>
</dbReference>
<dbReference type="GO" id="GO:0032259">
    <property type="term" value="P:methylation"/>
    <property type="evidence" value="ECO:0007669"/>
    <property type="project" value="UniProtKB-KW"/>
</dbReference>
<dbReference type="InterPro" id="IPR050362">
    <property type="entry name" value="Cation-dep_OMT"/>
</dbReference>
<dbReference type="PANTHER" id="PTHR10509">
    <property type="entry name" value="O-METHYLTRANSFERASE-RELATED"/>
    <property type="match status" value="1"/>
</dbReference>
<reference evidence="5 6" key="1">
    <citation type="journal article" date="2016" name="Genome Biol. Evol.">
        <title>Divergent and convergent evolution of fungal pathogenicity.</title>
        <authorList>
            <person name="Shang Y."/>
            <person name="Xiao G."/>
            <person name="Zheng P."/>
            <person name="Cen K."/>
            <person name="Zhan S."/>
            <person name="Wang C."/>
        </authorList>
    </citation>
    <scope>NUCLEOTIDE SEQUENCE [LARGE SCALE GENOMIC DNA]</scope>
    <source>
        <strain evidence="5 6">RCEF 3172</strain>
    </source>
</reference>
<evidence type="ECO:0000313" key="5">
    <source>
        <dbReference type="EMBL" id="OAA52642.1"/>
    </source>
</evidence>
<keyword evidence="3" id="KW-0949">S-adenosyl-L-methionine</keyword>
<name>A0A167L550_9HYPO</name>
<protein>
    <submittedName>
        <fullName evidence="5">O-methyltransferase</fullName>
    </submittedName>
</protein>
<dbReference type="InterPro" id="IPR002935">
    <property type="entry name" value="SAM_O-MeTrfase"/>
</dbReference>
<evidence type="ECO:0000256" key="3">
    <source>
        <dbReference type="ARBA" id="ARBA00022691"/>
    </source>
</evidence>
<gene>
    <name evidence="5" type="ORF">BBO_00483</name>
</gene>
<dbReference type="GO" id="GO:0008757">
    <property type="term" value="F:S-adenosylmethionine-dependent methyltransferase activity"/>
    <property type="evidence" value="ECO:0007669"/>
    <property type="project" value="TreeGrafter"/>
</dbReference>
<dbReference type="Gene3D" id="3.40.50.150">
    <property type="entry name" value="Vaccinia Virus protein VP39"/>
    <property type="match status" value="1"/>
</dbReference>
<dbReference type="AlphaFoldDB" id="A0A167L550"/>
<dbReference type="InterPro" id="IPR029063">
    <property type="entry name" value="SAM-dependent_MTases_sf"/>
</dbReference>
<accession>A0A167L550</accession>
<evidence type="ECO:0000256" key="1">
    <source>
        <dbReference type="ARBA" id="ARBA00022603"/>
    </source>
</evidence>
<dbReference type="GO" id="GO:0008171">
    <property type="term" value="F:O-methyltransferase activity"/>
    <property type="evidence" value="ECO:0007669"/>
    <property type="project" value="InterPro"/>
</dbReference>
<sequence length="236" mass="25286">MRPDCPSFYSSMDKIQGVTAYAAEHSSSLPKHIIDYHAGASSHESSMMLTSNFQSQFHTLLAAMIGAKRVLEVGVYLGYSAMVWSNAVGPDGRVTGLESNAEYAKLAAEAIAARGLKNVDIVVGSALETLPKLAATEEPYDLVFLDADKADNPEYIKYLLAASHPGSVSGGRLLRAGALIVADNVLQKGDVLDGDSKSNPFVDGVRAYNDYCRDSARLQTVLLPMWDGLGVSRLVD</sequence>